<dbReference type="GO" id="GO:0016831">
    <property type="term" value="F:carboxy-lyase activity"/>
    <property type="evidence" value="ECO:0007669"/>
    <property type="project" value="InterPro"/>
</dbReference>
<reference evidence="3 4" key="1">
    <citation type="journal article" date="2010" name="Stand. Genomic Sci.">
        <title>Complete genome sequence of Spirochaeta smaragdinae type strain (SEBR 4228).</title>
        <authorList>
            <person name="Mavromatis K."/>
            <person name="Yasawong M."/>
            <person name="Chertkov O."/>
            <person name="Lapidus A."/>
            <person name="Lucas S."/>
            <person name="Nolan M."/>
            <person name="Del Rio T.G."/>
            <person name="Tice H."/>
            <person name="Cheng J.F."/>
            <person name="Pitluck S."/>
            <person name="Liolios K."/>
            <person name="Ivanova N."/>
            <person name="Tapia R."/>
            <person name="Han C."/>
            <person name="Bruce D."/>
            <person name="Goodwin L."/>
            <person name="Pati A."/>
            <person name="Chen A."/>
            <person name="Palaniappan K."/>
            <person name="Land M."/>
            <person name="Hauser L."/>
            <person name="Chang Y.J."/>
            <person name="Jeffries C.D."/>
            <person name="Detter J.C."/>
            <person name="Rohde M."/>
            <person name="Brambilla E."/>
            <person name="Spring S."/>
            <person name="Goker M."/>
            <person name="Sikorski J."/>
            <person name="Woyke T."/>
            <person name="Bristow J."/>
            <person name="Eisen J.A."/>
            <person name="Markowitz V."/>
            <person name="Hugenholtz P."/>
            <person name="Klenk H.P."/>
            <person name="Kyrpides N.C."/>
        </authorList>
    </citation>
    <scope>NUCLEOTIDE SEQUENCE [LARGE SCALE GENOMIC DNA]</scope>
    <source>
        <strain evidence="4">DSM 11293 / JCM 15392 / SEBR 4228</strain>
    </source>
</reference>
<dbReference type="InterPro" id="IPR032466">
    <property type="entry name" value="Metal_Hydrolase"/>
</dbReference>
<dbReference type="STRING" id="573413.Spirs_2843"/>
<accession>E1R261</accession>
<evidence type="ECO:0000313" key="4">
    <source>
        <dbReference type="Proteomes" id="UP000002318"/>
    </source>
</evidence>
<protein>
    <submittedName>
        <fullName evidence="3">Amidohydrolase 2</fullName>
    </submittedName>
</protein>
<keyword evidence="4" id="KW-1185">Reference proteome</keyword>
<sequence length="271" mass="29330">MIYDCHLHLTDPVDLIVREMDRFGVDRGIVCPSGIARGEEVFDLKGASAMMEAIARSRDRAASLASETVSRWNRQSAEVIRRHSDRLIGFAKLDLRLPQSLLTSLMEEAVDLGFVGFGEILGAETLSERFAFLLAKSADLGGLPIFVHGDYPVTADAIVQIASLVSSVPDTPVILGHLGGDFWITAIEAARETANLYLDSSEVVNLVALRAAAGEVPDKLFYGSDFPWETMGVGLCRINQLGLSEEKRQGILSRNIERVLSGSAVGDGEAL</sequence>
<dbReference type="OrthoDB" id="9771932at2"/>
<dbReference type="RefSeq" id="WP_013255405.1">
    <property type="nucleotide sequence ID" value="NC_014364.1"/>
</dbReference>
<dbReference type="PANTHER" id="PTHR21240">
    <property type="entry name" value="2-AMINO-3-CARBOXYLMUCONATE-6-SEMIALDEHYDE DECARBOXYLASE"/>
    <property type="match status" value="1"/>
</dbReference>
<organism evidence="3 4">
    <name type="scientific">Sediminispirochaeta smaragdinae (strain DSM 11293 / JCM 15392 / SEBR 4228)</name>
    <name type="common">Spirochaeta smaragdinae</name>
    <dbReference type="NCBI Taxonomy" id="573413"/>
    <lineage>
        <taxon>Bacteria</taxon>
        <taxon>Pseudomonadati</taxon>
        <taxon>Spirochaetota</taxon>
        <taxon>Spirochaetia</taxon>
        <taxon>Spirochaetales</taxon>
        <taxon>Spirochaetaceae</taxon>
        <taxon>Sediminispirochaeta</taxon>
    </lineage>
</organism>
<evidence type="ECO:0000259" key="2">
    <source>
        <dbReference type="Pfam" id="PF04909"/>
    </source>
</evidence>
<dbReference type="InterPro" id="IPR032465">
    <property type="entry name" value="ACMSD"/>
</dbReference>
<dbReference type="Pfam" id="PF04909">
    <property type="entry name" value="Amidohydro_2"/>
    <property type="match status" value="1"/>
</dbReference>
<dbReference type="AlphaFoldDB" id="E1R261"/>
<gene>
    <name evidence="3" type="ordered locus">Spirs_2843</name>
</gene>
<dbReference type="InterPro" id="IPR006680">
    <property type="entry name" value="Amidohydro-rel"/>
</dbReference>
<dbReference type="GO" id="GO:0016787">
    <property type="term" value="F:hydrolase activity"/>
    <property type="evidence" value="ECO:0007669"/>
    <property type="project" value="InterPro"/>
</dbReference>
<dbReference type="HOGENOM" id="CLU_1037416_0_0_12"/>
<evidence type="ECO:0000256" key="1">
    <source>
        <dbReference type="ARBA" id="ARBA00023239"/>
    </source>
</evidence>
<name>E1R261_SEDSS</name>
<feature type="domain" description="Amidohydrolase-related" evidence="2">
    <location>
        <begin position="3"/>
        <end position="260"/>
    </location>
</feature>
<evidence type="ECO:0000313" key="3">
    <source>
        <dbReference type="EMBL" id="ADK81946.1"/>
    </source>
</evidence>
<dbReference type="Gene3D" id="3.20.20.140">
    <property type="entry name" value="Metal-dependent hydrolases"/>
    <property type="match status" value="1"/>
</dbReference>
<dbReference type="KEGG" id="ssm:Spirs_2843"/>
<dbReference type="EMBL" id="CP002116">
    <property type="protein sequence ID" value="ADK81946.1"/>
    <property type="molecule type" value="Genomic_DNA"/>
</dbReference>
<keyword evidence="1" id="KW-0456">Lyase</keyword>
<dbReference type="eggNOG" id="COG2159">
    <property type="taxonomic scope" value="Bacteria"/>
</dbReference>
<dbReference type="Proteomes" id="UP000002318">
    <property type="component" value="Chromosome"/>
</dbReference>
<dbReference type="SUPFAM" id="SSF51556">
    <property type="entry name" value="Metallo-dependent hydrolases"/>
    <property type="match status" value="1"/>
</dbReference>
<proteinExistence type="predicted"/>